<accession>B9XIX1</accession>
<evidence type="ECO:0000256" key="5">
    <source>
        <dbReference type="SAM" id="SignalP"/>
    </source>
</evidence>
<dbReference type="InterPro" id="IPR011444">
    <property type="entry name" value="DUF1549"/>
</dbReference>
<feature type="signal peptide" evidence="5">
    <location>
        <begin position="1"/>
        <end position="18"/>
    </location>
</feature>
<dbReference type="STRING" id="320771.Cflav_PD3257"/>
<gene>
    <name evidence="7" type="ORF">Cflav_PD3257</name>
</gene>
<dbReference type="PANTHER" id="PTHR35889:SF3">
    <property type="entry name" value="F-BOX DOMAIN-CONTAINING PROTEIN"/>
    <property type="match status" value="1"/>
</dbReference>
<dbReference type="Pfam" id="PF07583">
    <property type="entry name" value="PSCyt2"/>
    <property type="match status" value="1"/>
</dbReference>
<dbReference type="AlphaFoldDB" id="B9XIX1"/>
<dbReference type="InterPro" id="IPR011429">
    <property type="entry name" value="Cyt_c_Planctomycete-type"/>
</dbReference>
<dbReference type="InterPro" id="IPR009056">
    <property type="entry name" value="Cyt_c-like_dom"/>
</dbReference>
<evidence type="ECO:0000313" key="7">
    <source>
        <dbReference type="EMBL" id="EEF60198.1"/>
    </source>
</evidence>
<keyword evidence="5" id="KW-0732">Signal</keyword>
<dbReference type="Proteomes" id="UP000003688">
    <property type="component" value="Unassembled WGS sequence"/>
</dbReference>
<dbReference type="GO" id="GO:0009055">
    <property type="term" value="F:electron transfer activity"/>
    <property type="evidence" value="ECO:0007669"/>
    <property type="project" value="InterPro"/>
</dbReference>
<dbReference type="GO" id="GO:0046872">
    <property type="term" value="F:metal ion binding"/>
    <property type="evidence" value="ECO:0007669"/>
    <property type="project" value="UniProtKB-KW"/>
</dbReference>
<dbReference type="PANTHER" id="PTHR35889">
    <property type="entry name" value="CYCLOINULO-OLIGOSACCHARIDE FRUCTANOTRANSFERASE-RELATED"/>
    <property type="match status" value="1"/>
</dbReference>
<keyword evidence="1 4" id="KW-0349">Heme</keyword>
<dbReference type="GO" id="GO:0020037">
    <property type="term" value="F:heme binding"/>
    <property type="evidence" value="ECO:0007669"/>
    <property type="project" value="InterPro"/>
</dbReference>
<dbReference type="InterPro" id="IPR022655">
    <property type="entry name" value="DUF1553"/>
</dbReference>
<feature type="domain" description="Cytochrome c" evidence="6">
    <location>
        <begin position="19"/>
        <end position="129"/>
    </location>
</feature>
<evidence type="ECO:0000259" key="6">
    <source>
        <dbReference type="PROSITE" id="PS51007"/>
    </source>
</evidence>
<evidence type="ECO:0000256" key="4">
    <source>
        <dbReference type="PROSITE-ProRule" id="PRU00433"/>
    </source>
</evidence>
<protein>
    <recommendedName>
        <fullName evidence="6">Cytochrome c domain-containing protein</fullName>
    </recommendedName>
</protein>
<keyword evidence="8" id="KW-1185">Reference proteome</keyword>
<organism evidence="7 8">
    <name type="scientific">Pedosphaera parvula (strain Ellin514)</name>
    <dbReference type="NCBI Taxonomy" id="320771"/>
    <lineage>
        <taxon>Bacteria</taxon>
        <taxon>Pseudomonadati</taxon>
        <taxon>Verrucomicrobiota</taxon>
        <taxon>Pedosphaerae</taxon>
        <taxon>Pedosphaerales</taxon>
        <taxon>Pedosphaeraceae</taxon>
        <taxon>Pedosphaera</taxon>
    </lineage>
</organism>
<sequence length="1025" mass="114662" precursor="true">MRRRALAVIFYMLGICLAVDSARGASDLPPAASIKVDFAHDIQPILEKHCFDCHSAKKQKSGLRLDDKDSVLRGGDSGKPALVAGKSRDSQLILRVAGLVAQDEIMPPKGERLTPTQIGLLEAWIDQGASFPANSTGPKKHWAYVKPKRPEPPKVKNSRWVRNPIDNFILARLQKENLKPSAEADRATLIRRLSLDLTGLPPDIEEVDAFVADKSKDAYEKLVERLLATPHYGEKWARHWLDLARYADTTGYERDPARSMWLYRDWVINAFNRDVPFDQFTIEQLAGDMLPNPTIEQQIASGFHRNTMLNTEGGVDKEQARVETIVDRVNTTSTVWLGSTLACAQCHTHKYDPFTLKEYYQLFAFFNNADEPDLSVPTSRQTSRLKEIQTETTRLDAEFKKETPELAAVQIVWEKRQLAEAIPWATLDPTSFTSAGGAKFTKLEDKSLLASGINPSNDTYTVTAGTVLRNITGLRLEIIPDASLPDQSSGRRSNGSFVLNRFEVAAAPRDNSQAAQSITLKTAIADYTSEGRKLTTLLDGKADAGWPTSADHADFKTEHAAYFECEKPINFTNGTLLTITLRHASKWPEANIGRFRLAITTNVNPTAASKLPVAVLNALTVAPDQRNEKQKAEVLSRFRVDAPELKVIRQQLADLRKEETELKKQIPTTLVMKEREAPRETHIFMRGNFLNVGDRVYANVPAALPSLPANQPTNRLTLAHWLISPENPLTARVTVNRIWEQYFGHGIVETVEDFGSQGEAPTHPELLDWLATEFIRQGWSMKAMHRLIVTSAAYRQVSKASPELLERDPYNRLLARGPRFRVPAEGVRDITLKASGLLSSKIGGPSVFPYQPDGIWTQIYSGDKWETSKGEDKYRRGLYTFWRRTSPYPAFMSFDAPSRELICTRRPRSNTPLQALDTMNDPAYVEAAQALARRVLKEGGADNSKRAVYAFRLCISRRPQDGELKRILALYEQELTRFKNDHAAAEKMATSELGKAPEGLGVDELAAWTVVANVLLNLDETITKG</sequence>
<dbReference type="EMBL" id="ABOX02000019">
    <property type="protein sequence ID" value="EEF60198.1"/>
    <property type="molecule type" value="Genomic_DNA"/>
</dbReference>
<dbReference type="PROSITE" id="PS51007">
    <property type="entry name" value="CYTC"/>
    <property type="match status" value="1"/>
</dbReference>
<keyword evidence="3 4" id="KW-0408">Iron</keyword>
<feature type="chain" id="PRO_5002894944" description="Cytochrome c domain-containing protein" evidence="5">
    <location>
        <begin position="19"/>
        <end position="1025"/>
    </location>
</feature>
<evidence type="ECO:0000256" key="3">
    <source>
        <dbReference type="ARBA" id="ARBA00023004"/>
    </source>
</evidence>
<proteinExistence type="predicted"/>
<dbReference type="InterPro" id="IPR036909">
    <property type="entry name" value="Cyt_c-like_dom_sf"/>
</dbReference>
<evidence type="ECO:0000256" key="2">
    <source>
        <dbReference type="ARBA" id="ARBA00022723"/>
    </source>
</evidence>
<evidence type="ECO:0000313" key="8">
    <source>
        <dbReference type="Proteomes" id="UP000003688"/>
    </source>
</evidence>
<comment type="caution">
    <text evidence="7">The sequence shown here is derived from an EMBL/GenBank/DDBJ whole genome shotgun (WGS) entry which is preliminary data.</text>
</comment>
<dbReference type="Pfam" id="PF07635">
    <property type="entry name" value="PSCyt1"/>
    <property type="match status" value="1"/>
</dbReference>
<dbReference type="SUPFAM" id="SSF46626">
    <property type="entry name" value="Cytochrome c"/>
    <property type="match status" value="1"/>
</dbReference>
<evidence type="ECO:0000256" key="1">
    <source>
        <dbReference type="ARBA" id="ARBA00022617"/>
    </source>
</evidence>
<dbReference type="Pfam" id="PF07587">
    <property type="entry name" value="PSD1"/>
    <property type="match status" value="1"/>
</dbReference>
<keyword evidence="2 4" id="KW-0479">Metal-binding</keyword>
<name>B9XIX1_PEDPL</name>
<reference evidence="7 8" key="1">
    <citation type="journal article" date="2011" name="J. Bacteriol.">
        <title>Genome sequence of 'Pedosphaera parvula' Ellin514, an aerobic Verrucomicrobial isolate from pasture soil.</title>
        <authorList>
            <person name="Kant R."/>
            <person name="van Passel M.W."/>
            <person name="Sangwan P."/>
            <person name="Palva A."/>
            <person name="Lucas S."/>
            <person name="Copeland A."/>
            <person name="Lapidus A."/>
            <person name="Glavina Del Rio T."/>
            <person name="Dalin E."/>
            <person name="Tice H."/>
            <person name="Bruce D."/>
            <person name="Goodwin L."/>
            <person name="Pitluck S."/>
            <person name="Chertkov O."/>
            <person name="Larimer F.W."/>
            <person name="Land M.L."/>
            <person name="Hauser L."/>
            <person name="Brettin T.S."/>
            <person name="Detter J.C."/>
            <person name="Han S."/>
            <person name="de Vos W.M."/>
            <person name="Janssen P.H."/>
            <person name="Smidt H."/>
        </authorList>
    </citation>
    <scope>NUCLEOTIDE SEQUENCE [LARGE SCALE GENOMIC DNA]</scope>
    <source>
        <strain evidence="7 8">Ellin514</strain>
    </source>
</reference>